<reference evidence="1 2" key="1">
    <citation type="submission" date="2023-07" db="EMBL/GenBank/DDBJ databases">
        <title>Genomic Encyclopedia of Type Strains, Phase IV (KMG-IV): sequencing the most valuable type-strain genomes for metagenomic binning, comparative biology and taxonomic classification.</title>
        <authorList>
            <person name="Goeker M."/>
        </authorList>
    </citation>
    <scope>NUCLEOTIDE SEQUENCE [LARGE SCALE GENOMIC DNA]</scope>
    <source>
        <strain evidence="1 2">DSM 9768</strain>
    </source>
</reference>
<evidence type="ECO:0000313" key="2">
    <source>
        <dbReference type="Proteomes" id="UP001230005"/>
    </source>
</evidence>
<comment type="caution">
    <text evidence="1">The sequence shown here is derived from an EMBL/GenBank/DDBJ whole genome shotgun (WGS) entry which is preliminary data.</text>
</comment>
<dbReference type="Pfam" id="PF13552">
    <property type="entry name" value="DUF4127"/>
    <property type="match status" value="1"/>
</dbReference>
<dbReference type="EMBL" id="JAUSUG010000001">
    <property type="protein sequence ID" value="MDQ0253014.1"/>
    <property type="molecule type" value="Genomic_DNA"/>
</dbReference>
<dbReference type="Proteomes" id="UP001230005">
    <property type="component" value="Unassembled WGS sequence"/>
</dbReference>
<accession>A0ABT9ZQ88</accession>
<gene>
    <name evidence="1" type="ORF">J2S74_000386</name>
</gene>
<dbReference type="InterPro" id="IPR025394">
    <property type="entry name" value="DUF4127"/>
</dbReference>
<organism evidence="1 2">
    <name type="scientific">Evansella vedderi</name>
    <dbReference type="NCBI Taxonomy" id="38282"/>
    <lineage>
        <taxon>Bacteria</taxon>
        <taxon>Bacillati</taxon>
        <taxon>Bacillota</taxon>
        <taxon>Bacilli</taxon>
        <taxon>Bacillales</taxon>
        <taxon>Bacillaceae</taxon>
        <taxon>Evansella</taxon>
    </lineage>
</organism>
<proteinExistence type="predicted"/>
<keyword evidence="2" id="KW-1185">Reference proteome</keyword>
<evidence type="ECO:0000313" key="1">
    <source>
        <dbReference type="EMBL" id="MDQ0253014.1"/>
    </source>
</evidence>
<name>A0ABT9ZQ88_9BACI</name>
<sequence length="514" mass="58555">MKKVAILPLDNRPCCYDFTESFGKWGAVQVFQPPKEIIGEFTYFGDTEKISDWLKETAPKVDGMILSIDQLAYGGLIPSRIMERDLETCKGIVGIIKQLREDHPHLLIYAVNVLMRISITTKNKLFTQYWKQVFAYSQLYDRLHRLQEGEVEGELKALEKQIPKEVLQEYLDARERNHHMNQLMIDWVADGTIDFLAITQEDASAVGMHLMEQRTLVKKVFELNVQRKVLVYPGADEATQTLLARMVQYWENSRIKIYPKYASSSGKLEVAKFEDRPVEESVTSHITAAGALVVDEVSEADLVLYVNTPVGGDIDGNHPLEEKAHFNSRHPLLYLIESIEYDLKQGRAVSVADISFPNASDVELVQFLLTENLFFSLTAYAGWNTAGNTLGTCITQSIISIIAQRKQGGKEALEQEHLSFMMERLMDEWAYQANVRGKVNLDITDRLNVDGTNLEGKYEEVNQLVKKEMIPYFNRLVSYLPMGPVSARDNWNLSLCELPWNRTFEVRVKVGKGS</sequence>
<evidence type="ECO:0008006" key="3">
    <source>
        <dbReference type="Google" id="ProtNLM"/>
    </source>
</evidence>
<dbReference type="RefSeq" id="WP_307321084.1">
    <property type="nucleotide sequence ID" value="NZ_JAUSUG010000001.1"/>
</dbReference>
<protein>
    <recommendedName>
        <fullName evidence="3">DUF4127 family protein</fullName>
    </recommendedName>
</protein>